<organism evidence="2 3">
    <name type="scientific">Chitinophaga japonensis</name>
    <name type="common">Flexibacter japonensis</name>
    <dbReference type="NCBI Taxonomy" id="104662"/>
    <lineage>
        <taxon>Bacteria</taxon>
        <taxon>Pseudomonadati</taxon>
        <taxon>Bacteroidota</taxon>
        <taxon>Chitinophagia</taxon>
        <taxon>Chitinophagales</taxon>
        <taxon>Chitinophagaceae</taxon>
        <taxon>Chitinophaga</taxon>
    </lineage>
</organism>
<feature type="domain" description="KTSC" evidence="1">
    <location>
        <begin position="7"/>
        <end position="63"/>
    </location>
</feature>
<comment type="caution">
    <text evidence="2">The sequence shown here is derived from an EMBL/GenBank/DDBJ whole genome shotgun (WGS) entry which is preliminary data.</text>
</comment>
<dbReference type="Pfam" id="PF13619">
    <property type="entry name" value="KTSC"/>
    <property type="match status" value="1"/>
</dbReference>
<accession>A0A562TFW3</accession>
<evidence type="ECO:0000313" key="2">
    <source>
        <dbReference type="EMBL" id="TWI92148.1"/>
    </source>
</evidence>
<dbReference type="InterPro" id="IPR025309">
    <property type="entry name" value="KTSC_dom"/>
</dbReference>
<sequence>MRMQMPSSVVAHMSYDPAAATLRIVYVSGTVYDYKGVPPRVYDAMKKASSKGQYLNRHIKGKYDFVKVSG</sequence>
<protein>
    <submittedName>
        <fullName evidence="2">Lysyl-tRNA synthetase class 2</fullName>
    </submittedName>
</protein>
<dbReference type="EMBL" id="VLLG01000002">
    <property type="protein sequence ID" value="TWI92148.1"/>
    <property type="molecule type" value="Genomic_DNA"/>
</dbReference>
<name>A0A562TFW3_CHIJA</name>
<proteinExistence type="predicted"/>
<dbReference type="Proteomes" id="UP000316778">
    <property type="component" value="Unassembled WGS sequence"/>
</dbReference>
<dbReference type="AlphaFoldDB" id="A0A562TFW3"/>
<keyword evidence="2" id="KW-0030">Aminoacyl-tRNA synthetase</keyword>
<reference evidence="2 3" key="1">
    <citation type="journal article" date="2013" name="Stand. Genomic Sci.">
        <title>Genomic Encyclopedia of Type Strains, Phase I: The one thousand microbial genomes (KMG-I) project.</title>
        <authorList>
            <person name="Kyrpides N.C."/>
            <person name="Woyke T."/>
            <person name="Eisen J.A."/>
            <person name="Garrity G."/>
            <person name="Lilburn T.G."/>
            <person name="Beck B.J."/>
            <person name="Whitman W.B."/>
            <person name="Hugenholtz P."/>
            <person name="Klenk H.P."/>
        </authorList>
    </citation>
    <scope>NUCLEOTIDE SEQUENCE [LARGE SCALE GENOMIC DNA]</scope>
    <source>
        <strain evidence="2 3">DSM 13484</strain>
    </source>
</reference>
<keyword evidence="2" id="KW-0436">Ligase</keyword>
<dbReference type="GO" id="GO:0004812">
    <property type="term" value="F:aminoacyl-tRNA ligase activity"/>
    <property type="evidence" value="ECO:0007669"/>
    <property type="project" value="UniProtKB-KW"/>
</dbReference>
<gene>
    <name evidence="2" type="ORF">LX66_1531</name>
</gene>
<evidence type="ECO:0000259" key="1">
    <source>
        <dbReference type="Pfam" id="PF13619"/>
    </source>
</evidence>
<evidence type="ECO:0000313" key="3">
    <source>
        <dbReference type="Proteomes" id="UP000316778"/>
    </source>
</evidence>
<keyword evidence="3" id="KW-1185">Reference proteome</keyword>